<protein>
    <submittedName>
        <fullName evidence="1">Uncharacterized protein</fullName>
    </submittedName>
</protein>
<sequence length="101" mass="11468">MTKPLFEERADRTLDKVRAVYAQRGGEYADTWRTCRFLAMKAVSMKLGLEIREDYLRALATAAFVDMKYERLSGGFKDDSIIDGIAYGAFLVDEMVSIEAK</sequence>
<evidence type="ECO:0000313" key="1">
    <source>
        <dbReference type="EMBL" id="CAB4212989.1"/>
    </source>
</evidence>
<reference evidence="1" key="1">
    <citation type="submission" date="2020-05" db="EMBL/GenBank/DDBJ databases">
        <authorList>
            <person name="Chiriac C."/>
            <person name="Salcher M."/>
            <person name="Ghai R."/>
            <person name="Kavagutti S V."/>
        </authorList>
    </citation>
    <scope>NUCLEOTIDE SEQUENCE</scope>
</reference>
<name>A0A6J5SG06_9CAUD</name>
<dbReference type="EMBL" id="LR797393">
    <property type="protein sequence ID" value="CAB4212989.1"/>
    <property type="molecule type" value="Genomic_DNA"/>
</dbReference>
<evidence type="ECO:0000313" key="2">
    <source>
        <dbReference type="EMBL" id="CAB5228011.1"/>
    </source>
</evidence>
<dbReference type="EMBL" id="LR798382">
    <property type="protein sequence ID" value="CAB5228011.1"/>
    <property type="molecule type" value="Genomic_DNA"/>
</dbReference>
<proteinExistence type="predicted"/>
<organism evidence="1">
    <name type="scientific">uncultured Caudovirales phage</name>
    <dbReference type="NCBI Taxonomy" id="2100421"/>
    <lineage>
        <taxon>Viruses</taxon>
        <taxon>Duplodnaviria</taxon>
        <taxon>Heunggongvirae</taxon>
        <taxon>Uroviricota</taxon>
        <taxon>Caudoviricetes</taxon>
        <taxon>Peduoviridae</taxon>
        <taxon>Maltschvirus</taxon>
        <taxon>Maltschvirus maltsch</taxon>
    </lineage>
</organism>
<accession>A0A6J5SG06</accession>
<gene>
    <name evidence="1" type="ORF">UFOVP1444_46</name>
    <name evidence="2" type="ORF">UFOVP1536_34</name>
</gene>